<dbReference type="AlphaFoldDB" id="E0UJE5"/>
<dbReference type="KEGG" id="cyj:Cyan7822_5076"/>
<dbReference type="InterPro" id="IPR016181">
    <property type="entry name" value="Acyl_CoA_acyltransferase"/>
</dbReference>
<dbReference type="HOGENOM" id="CLU_101288_3_1_3"/>
<dbReference type="Pfam" id="PF13508">
    <property type="entry name" value="Acetyltransf_7"/>
    <property type="match status" value="1"/>
</dbReference>
<feature type="domain" description="N-acetyltransferase" evidence="6">
    <location>
        <begin position="29"/>
        <end position="159"/>
    </location>
</feature>
<keyword evidence="1" id="KW-0678">Repressor</keyword>
<evidence type="ECO:0000313" key="7">
    <source>
        <dbReference type="EMBL" id="ADN16963.1"/>
    </source>
</evidence>
<keyword evidence="2" id="KW-1277">Toxin-antitoxin system</keyword>
<name>E0UJE5_GLOV7</name>
<evidence type="ECO:0000256" key="4">
    <source>
        <dbReference type="ARBA" id="ARBA00023315"/>
    </source>
</evidence>
<evidence type="ECO:0000256" key="1">
    <source>
        <dbReference type="ARBA" id="ARBA00022491"/>
    </source>
</evidence>
<dbReference type="Gene3D" id="3.40.630.30">
    <property type="match status" value="1"/>
</dbReference>
<dbReference type="EMBL" id="CP002198">
    <property type="protein sequence ID" value="ADN16963.1"/>
    <property type="molecule type" value="Genomic_DNA"/>
</dbReference>
<reference evidence="8" key="1">
    <citation type="journal article" date="2011" name="MBio">
        <title>Novel metabolic attributes of the genus Cyanothece, comprising a group of unicellular nitrogen-fixing Cyanobacteria.</title>
        <authorList>
            <person name="Bandyopadhyay A."/>
            <person name="Elvitigala T."/>
            <person name="Welsh E."/>
            <person name="Stockel J."/>
            <person name="Liberton M."/>
            <person name="Min H."/>
            <person name="Sherman L.A."/>
            <person name="Pakrasi H.B."/>
        </authorList>
    </citation>
    <scope>NUCLEOTIDE SEQUENCE [LARGE SCALE GENOMIC DNA]</scope>
    <source>
        <strain evidence="8">PCC 7822</strain>
    </source>
</reference>
<keyword evidence="8" id="KW-1185">Reference proteome</keyword>
<organism evidence="7 8">
    <name type="scientific">Gloeothece verrucosa (strain PCC 7822)</name>
    <name type="common">Cyanothece sp. (strain PCC 7822)</name>
    <dbReference type="NCBI Taxonomy" id="497965"/>
    <lineage>
        <taxon>Bacteria</taxon>
        <taxon>Bacillati</taxon>
        <taxon>Cyanobacteriota</taxon>
        <taxon>Cyanophyceae</taxon>
        <taxon>Oscillatoriophycideae</taxon>
        <taxon>Chroococcales</taxon>
        <taxon>Aphanothecaceae</taxon>
        <taxon>Gloeothece</taxon>
        <taxon>Gloeothece verrucosa</taxon>
    </lineage>
</organism>
<proteinExistence type="predicted"/>
<evidence type="ECO:0000259" key="6">
    <source>
        <dbReference type="PROSITE" id="PS51186"/>
    </source>
</evidence>
<accession>E0UJE5</accession>
<dbReference type="OrthoDB" id="9799147at2"/>
<dbReference type="PANTHER" id="PTHR36449:SF1">
    <property type="entry name" value="ACETYLTRANSFERASE"/>
    <property type="match status" value="1"/>
</dbReference>
<dbReference type="InterPro" id="IPR000182">
    <property type="entry name" value="GNAT_dom"/>
</dbReference>
<evidence type="ECO:0000256" key="2">
    <source>
        <dbReference type="ARBA" id="ARBA00022649"/>
    </source>
</evidence>
<comment type="catalytic activity">
    <reaction evidence="5">
        <text>glycyl-tRNA(Gly) + acetyl-CoA = N-acetylglycyl-tRNA(Gly) + CoA + H(+)</text>
        <dbReference type="Rhea" id="RHEA:81867"/>
        <dbReference type="Rhea" id="RHEA-COMP:9683"/>
        <dbReference type="Rhea" id="RHEA-COMP:19766"/>
        <dbReference type="ChEBI" id="CHEBI:15378"/>
        <dbReference type="ChEBI" id="CHEBI:57287"/>
        <dbReference type="ChEBI" id="CHEBI:57288"/>
        <dbReference type="ChEBI" id="CHEBI:78522"/>
        <dbReference type="ChEBI" id="CHEBI:232036"/>
    </reaction>
</comment>
<dbReference type="PROSITE" id="PS51186">
    <property type="entry name" value="GNAT"/>
    <property type="match status" value="1"/>
</dbReference>
<dbReference type="STRING" id="497965.Cyan7822_5076"/>
<evidence type="ECO:0000256" key="3">
    <source>
        <dbReference type="ARBA" id="ARBA00022679"/>
    </source>
</evidence>
<keyword evidence="3 7" id="KW-0808">Transferase</keyword>
<dbReference type="Proteomes" id="UP000008206">
    <property type="component" value="Chromosome"/>
</dbReference>
<gene>
    <name evidence="7" type="ordered locus">Cyan7822_5076</name>
</gene>
<evidence type="ECO:0000313" key="8">
    <source>
        <dbReference type="Proteomes" id="UP000008206"/>
    </source>
</evidence>
<dbReference type="GO" id="GO:0016747">
    <property type="term" value="F:acyltransferase activity, transferring groups other than amino-acyl groups"/>
    <property type="evidence" value="ECO:0007669"/>
    <property type="project" value="InterPro"/>
</dbReference>
<keyword evidence="4" id="KW-0012">Acyltransferase</keyword>
<dbReference type="CDD" id="cd04301">
    <property type="entry name" value="NAT_SF"/>
    <property type="match status" value="1"/>
</dbReference>
<protein>
    <submittedName>
        <fullName evidence="7">GCN5-related N-acetyltransferase</fullName>
    </submittedName>
</protein>
<evidence type="ECO:0000256" key="5">
    <source>
        <dbReference type="ARBA" id="ARBA00049880"/>
    </source>
</evidence>
<dbReference type="PANTHER" id="PTHR36449">
    <property type="entry name" value="ACETYLTRANSFERASE-RELATED"/>
    <property type="match status" value="1"/>
</dbReference>
<sequence>MKQIELLNKSHNREGFDCGNTALNQFLQQTARQHNQKGISRTFVLIDSDRPQEEIIGFFTLTLCEVLVEKLPPTLAKKYPLRVPGVKLARLAVDKSWQGQGIGEILMVEAMERALLVADTAGGIGLFVDAKDETAKIYYERYGFVSLKDRPLELFLPLSVIQSLLE</sequence>
<dbReference type="RefSeq" id="WP_013325001.1">
    <property type="nucleotide sequence ID" value="NC_014501.1"/>
</dbReference>
<dbReference type="SUPFAM" id="SSF55729">
    <property type="entry name" value="Acyl-CoA N-acyltransferases (Nat)"/>
    <property type="match status" value="1"/>
</dbReference>
<dbReference type="eggNOG" id="COG0454">
    <property type="taxonomic scope" value="Bacteria"/>
</dbReference>